<keyword evidence="2" id="KW-1185">Reference proteome</keyword>
<dbReference type="EMBL" id="CABPRJ010001500">
    <property type="protein sequence ID" value="VVC38799.1"/>
    <property type="molecule type" value="Genomic_DNA"/>
</dbReference>
<protein>
    <submittedName>
        <fullName evidence="1">Uncharacterized protein</fullName>
    </submittedName>
</protein>
<dbReference type="Proteomes" id="UP000325440">
    <property type="component" value="Unassembled WGS sequence"/>
</dbReference>
<organism evidence="1 2">
    <name type="scientific">Cinara cedri</name>
    <dbReference type="NCBI Taxonomy" id="506608"/>
    <lineage>
        <taxon>Eukaryota</taxon>
        <taxon>Metazoa</taxon>
        <taxon>Ecdysozoa</taxon>
        <taxon>Arthropoda</taxon>
        <taxon>Hexapoda</taxon>
        <taxon>Insecta</taxon>
        <taxon>Pterygota</taxon>
        <taxon>Neoptera</taxon>
        <taxon>Paraneoptera</taxon>
        <taxon>Hemiptera</taxon>
        <taxon>Sternorrhyncha</taxon>
        <taxon>Aphidomorpha</taxon>
        <taxon>Aphidoidea</taxon>
        <taxon>Aphididae</taxon>
        <taxon>Lachninae</taxon>
        <taxon>Cinara</taxon>
    </lineage>
</organism>
<evidence type="ECO:0000313" key="1">
    <source>
        <dbReference type="EMBL" id="VVC38799.1"/>
    </source>
</evidence>
<gene>
    <name evidence="1" type="ORF">CINCED_3A024799</name>
</gene>
<proteinExistence type="predicted"/>
<reference evidence="1 2" key="1">
    <citation type="submission" date="2019-08" db="EMBL/GenBank/DDBJ databases">
        <authorList>
            <person name="Alioto T."/>
            <person name="Alioto T."/>
            <person name="Gomez Garrido J."/>
        </authorList>
    </citation>
    <scope>NUCLEOTIDE SEQUENCE [LARGE SCALE GENOMIC DNA]</scope>
</reference>
<name>A0A5E4N2D3_9HEMI</name>
<dbReference type="AlphaFoldDB" id="A0A5E4N2D3"/>
<sequence>MAERNYQIWPGATVQLLNKNTAPSVFSGFLTRLLKPLPVKRYLLQRNIPNESLSKDISIQSTVESPSKHCLRKKVKILQHRLKRKDIQIKTLKI</sequence>
<accession>A0A5E4N2D3</accession>
<evidence type="ECO:0000313" key="2">
    <source>
        <dbReference type="Proteomes" id="UP000325440"/>
    </source>
</evidence>
<dbReference type="OrthoDB" id="6356087at2759"/>